<dbReference type="AlphaFoldDB" id="A0AAD5YJC1"/>
<dbReference type="PANTHER" id="PTHR22602:SF0">
    <property type="entry name" value="TRANSFERASE CAF17, MITOCHONDRIAL-RELATED"/>
    <property type="match status" value="1"/>
</dbReference>
<keyword evidence="7" id="KW-1185">Reference proteome</keyword>
<keyword evidence="3" id="KW-0496">Mitochondrion</keyword>
<comment type="subcellular location">
    <subcellularLocation>
        <location evidence="1">Mitochondrion</location>
    </subcellularLocation>
</comment>
<proteinExistence type="inferred from homology"/>
<evidence type="ECO:0000313" key="7">
    <source>
        <dbReference type="Proteomes" id="UP001212997"/>
    </source>
</evidence>
<dbReference type="GO" id="GO:0005759">
    <property type="term" value="C:mitochondrial matrix"/>
    <property type="evidence" value="ECO:0007669"/>
    <property type="project" value="TreeGrafter"/>
</dbReference>
<accession>A0AAD5YJC1</accession>
<dbReference type="InterPro" id="IPR017703">
    <property type="entry name" value="YgfZ/GCV_T_CS"/>
</dbReference>
<sequence>MVLQTLRRQPFVLDYAIRMEQTFFESGQKGFTGHRHVELERDSRSSRMVGGETEDLSHGENLAMLPPAVRSLLRRTPTVAPIPHRSLIAVTGSQASQFLNGIVSCPVSGPPNRHHFTAFLHAQGRVIYDIFLHAYTTEAGRPGYLIEYDSRPSQETPLLPLLKRYILRAKVRVADVSDQYDVWASWGSEKELHWETERQWSGAPSGVFETVWDPAGEWPWGHEPGVIRDRRAVGLGHRLLVRKGDIPSQTSTHDMGTPEDYLIHRILHGVPEGSIDIPSTLAFPMDSNLDIMGGLDFRKGCYVGQELTVRTYHKGVIRKRIFPVALSSSTENAIPPLEAGQDIKVVLSERGQGDAPRPRPRGTGKLLSSVKGVGLALLRLEHVNMVLKGSATFQLDVSSGSEQHQANVLPWIPSWWPISFEETDSG</sequence>
<comment type="caution">
    <text evidence="6">The sequence shown here is derived from an EMBL/GenBank/DDBJ whole genome shotgun (WGS) entry which is preliminary data.</text>
</comment>
<dbReference type="SUPFAM" id="SSF103025">
    <property type="entry name" value="Folate-binding domain"/>
    <property type="match status" value="1"/>
</dbReference>
<dbReference type="EMBL" id="JANAWD010000167">
    <property type="protein sequence ID" value="KAJ3485042.1"/>
    <property type="molecule type" value="Genomic_DNA"/>
</dbReference>
<evidence type="ECO:0000256" key="4">
    <source>
        <dbReference type="ARBA" id="ARBA00093447"/>
    </source>
</evidence>
<evidence type="ECO:0000313" key="6">
    <source>
        <dbReference type="EMBL" id="KAJ3485042.1"/>
    </source>
</evidence>
<dbReference type="Gene3D" id="3.30.1360.120">
    <property type="entry name" value="Probable tRNA modification gtpase trme, domain 1"/>
    <property type="match status" value="1"/>
</dbReference>
<evidence type="ECO:0000256" key="2">
    <source>
        <dbReference type="ARBA" id="ARBA00022946"/>
    </source>
</evidence>
<dbReference type="GO" id="GO:0016226">
    <property type="term" value="P:iron-sulfur cluster assembly"/>
    <property type="evidence" value="ECO:0007669"/>
    <property type="project" value="TreeGrafter"/>
</dbReference>
<protein>
    <recommendedName>
        <fullName evidence="5">CAF17 C-terminal domain-containing protein</fullName>
    </recommendedName>
</protein>
<organism evidence="6 7">
    <name type="scientific">Meripilus lineatus</name>
    <dbReference type="NCBI Taxonomy" id="2056292"/>
    <lineage>
        <taxon>Eukaryota</taxon>
        <taxon>Fungi</taxon>
        <taxon>Dikarya</taxon>
        <taxon>Basidiomycota</taxon>
        <taxon>Agaricomycotina</taxon>
        <taxon>Agaricomycetes</taxon>
        <taxon>Polyporales</taxon>
        <taxon>Meripilaceae</taxon>
        <taxon>Meripilus</taxon>
    </lineage>
</organism>
<gene>
    <name evidence="6" type="ORF">NLI96_g5233</name>
</gene>
<comment type="similarity">
    <text evidence="4">Belongs to the GcvT family. CAF17/IBA57 subfamily.</text>
</comment>
<dbReference type="PANTHER" id="PTHR22602">
    <property type="entry name" value="TRANSFERASE CAF17, MITOCHONDRIAL-RELATED"/>
    <property type="match status" value="1"/>
</dbReference>
<feature type="domain" description="CAF17 C-terminal" evidence="5">
    <location>
        <begin position="318"/>
        <end position="417"/>
    </location>
</feature>
<dbReference type="NCBIfam" id="TIGR03317">
    <property type="entry name" value="ygfZ_signature"/>
    <property type="match status" value="1"/>
</dbReference>
<dbReference type="InterPro" id="IPR045179">
    <property type="entry name" value="YgfZ/GcvT"/>
</dbReference>
<dbReference type="InterPro" id="IPR057460">
    <property type="entry name" value="CAF17_C"/>
</dbReference>
<evidence type="ECO:0000256" key="1">
    <source>
        <dbReference type="ARBA" id="ARBA00004173"/>
    </source>
</evidence>
<name>A0AAD5YJC1_9APHY</name>
<evidence type="ECO:0000259" key="5">
    <source>
        <dbReference type="Pfam" id="PF25455"/>
    </source>
</evidence>
<dbReference type="Proteomes" id="UP001212997">
    <property type="component" value="Unassembled WGS sequence"/>
</dbReference>
<reference evidence="6" key="1">
    <citation type="submission" date="2022-07" db="EMBL/GenBank/DDBJ databases">
        <title>Genome Sequence of Physisporinus lineatus.</title>
        <authorList>
            <person name="Buettner E."/>
        </authorList>
    </citation>
    <scope>NUCLEOTIDE SEQUENCE</scope>
    <source>
        <strain evidence="6">VT162</strain>
    </source>
</reference>
<dbReference type="Pfam" id="PF25455">
    <property type="entry name" value="Beta-barrel_CAF17_C"/>
    <property type="match status" value="1"/>
</dbReference>
<evidence type="ECO:0000256" key="3">
    <source>
        <dbReference type="ARBA" id="ARBA00023128"/>
    </source>
</evidence>
<keyword evidence="2" id="KW-0809">Transit peptide</keyword>
<dbReference type="InterPro" id="IPR027266">
    <property type="entry name" value="TrmE/GcvT-like"/>
</dbReference>